<evidence type="ECO:0000256" key="2">
    <source>
        <dbReference type="SAM" id="MobiDB-lite"/>
    </source>
</evidence>
<evidence type="ECO:0000256" key="1">
    <source>
        <dbReference type="PROSITE-ProRule" id="PRU00175"/>
    </source>
</evidence>
<dbReference type="PROSITE" id="PS50089">
    <property type="entry name" value="ZF_RING_2"/>
    <property type="match status" value="1"/>
</dbReference>
<feature type="compositionally biased region" description="Polar residues" evidence="2">
    <location>
        <begin position="100"/>
        <end position="109"/>
    </location>
</feature>
<feature type="region of interest" description="Disordered" evidence="2">
    <location>
        <begin position="19"/>
        <end position="262"/>
    </location>
</feature>
<feature type="compositionally biased region" description="Polar residues" evidence="2">
    <location>
        <begin position="210"/>
        <end position="219"/>
    </location>
</feature>
<keyword evidence="1" id="KW-0863">Zinc-finger</keyword>
<dbReference type="EMBL" id="CDMZ01005847">
    <property type="protein sequence ID" value="CEM55160.1"/>
    <property type="molecule type" value="Genomic_DNA"/>
</dbReference>
<feature type="compositionally biased region" description="Polar residues" evidence="2">
    <location>
        <begin position="122"/>
        <end position="131"/>
    </location>
</feature>
<feature type="compositionally biased region" description="Polar residues" evidence="2">
    <location>
        <begin position="166"/>
        <end position="175"/>
    </location>
</feature>
<dbReference type="GO" id="GO:0008270">
    <property type="term" value="F:zinc ion binding"/>
    <property type="evidence" value="ECO:0007669"/>
    <property type="project" value="UniProtKB-KW"/>
</dbReference>
<dbReference type="SUPFAM" id="SSF57850">
    <property type="entry name" value="RING/U-box"/>
    <property type="match status" value="1"/>
</dbReference>
<dbReference type="Gene3D" id="3.30.40.10">
    <property type="entry name" value="Zinc/RING finger domain, C3HC4 (zinc finger)"/>
    <property type="match status" value="1"/>
</dbReference>
<feature type="compositionally biased region" description="Low complexity" evidence="2">
    <location>
        <begin position="28"/>
        <end position="45"/>
    </location>
</feature>
<dbReference type="AlphaFoldDB" id="A0A0G4IDD0"/>
<feature type="compositionally biased region" description="Polar residues" evidence="2">
    <location>
        <begin position="229"/>
        <end position="241"/>
    </location>
</feature>
<accession>A0A0G4IDD0</accession>
<feature type="compositionally biased region" description="Polar residues" evidence="2">
    <location>
        <begin position="188"/>
        <end position="197"/>
    </location>
</feature>
<feature type="domain" description="RING-type" evidence="3">
    <location>
        <begin position="307"/>
        <end position="377"/>
    </location>
</feature>
<keyword evidence="1" id="KW-0479">Metal-binding</keyword>
<proteinExistence type="predicted"/>
<dbReference type="InterPro" id="IPR001841">
    <property type="entry name" value="Znf_RING"/>
</dbReference>
<feature type="compositionally biased region" description="Pro residues" evidence="2">
    <location>
        <begin position="400"/>
        <end position="425"/>
    </location>
</feature>
<dbReference type="SMART" id="SM00184">
    <property type="entry name" value="RING"/>
    <property type="match status" value="1"/>
</dbReference>
<feature type="compositionally biased region" description="Low complexity" evidence="2">
    <location>
        <begin position="79"/>
        <end position="94"/>
    </location>
</feature>
<feature type="compositionally biased region" description="Polar residues" evidence="2">
    <location>
        <begin position="46"/>
        <end position="66"/>
    </location>
</feature>
<sequence>MASSMALGGSSEMAALLSRAAQRQGIRPGAPQQLQAASALLRQAPNALQHQQTGNGMSTATGSQQPGPRRRGVLTDVHQQPQQAALPPRQQAQQVGPLTRPQQSQQTRAPTRAHAKQIGAPSRQQAEQTRVPTRAHAQQIGAPSRQQAEQTRVPTRAHARQIGAPSRQQAEQTRAPTRAHAHQMGAPSRQQGEQTRVPTRAHATQIGAPSRQQAEQTRAPTRAHAQQIGAPSQQQAEQTRVPTRAHAHQMGAPSRQQAEQTRPLVRKPAFEAIPAVSQQEQQVDPPTNHQNAEKPPLCAGQQGPDSCAVCMSGVIAGRTGADCSRAPAMSETVAMMGEDGKTFKLSCGHEMHRGCARKWFLRCLGQPKRSATCPVCRQPQKDAAALAEIGVHIPAAPPALPAVPESTLPPPPAHLPPWPPGPDGLPEPLSRIGNLRLQWDPKYRHPVTIRPDKRTLFGWGAFSYVNWNMDTFTEAWPRKDPSSWRFRWQREARLTDSNAVHYFDQWGFPHFYKHNVIDLPQAETRWNRVYEVIQAAQNTIEMFFQGVCYRLCDLWHTNDPAYRPLPVPFLP</sequence>
<dbReference type="InterPro" id="IPR013083">
    <property type="entry name" value="Znf_RING/FYVE/PHD"/>
</dbReference>
<organism evidence="4">
    <name type="scientific">Chromera velia CCMP2878</name>
    <dbReference type="NCBI Taxonomy" id="1169474"/>
    <lineage>
        <taxon>Eukaryota</taxon>
        <taxon>Sar</taxon>
        <taxon>Alveolata</taxon>
        <taxon>Colpodellida</taxon>
        <taxon>Chromeraceae</taxon>
        <taxon>Chromera</taxon>
    </lineage>
</organism>
<dbReference type="VEuPathDB" id="CryptoDB:Cvel_13315"/>
<feature type="compositionally biased region" description="Polar residues" evidence="2">
    <location>
        <begin position="144"/>
        <end position="153"/>
    </location>
</feature>
<feature type="compositionally biased region" description="Polar residues" evidence="2">
    <location>
        <begin position="276"/>
        <end position="290"/>
    </location>
</feature>
<protein>
    <recommendedName>
        <fullName evidence="3">RING-type domain-containing protein</fullName>
    </recommendedName>
</protein>
<name>A0A0G4IDD0_9ALVE</name>
<gene>
    <name evidence="4" type="ORF">Cvel_13315</name>
</gene>
<reference evidence="4" key="1">
    <citation type="submission" date="2014-11" db="EMBL/GenBank/DDBJ databases">
        <authorList>
            <person name="Otto D Thomas"/>
            <person name="Naeem Raeece"/>
        </authorList>
    </citation>
    <scope>NUCLEOTIDE SEQUENCE</scope>
</reference>
<evidence type="ECO:0000313" key="4">
    <source>
        <dbReference type="EMBL" id="CEM55160.1"/>
    </source>
</evidence>
<evidence type="ECO:0000259" key="3">
    <source>
        <dbReference type="PROSITE" id="PS50089"/>
    </source>
</evidence>
<feature type="region of interest" description="Disordered" evidence="2">
    <location>
        <begin position="276"/>
        <end position="297"/>
    </location>
</feature>
<feature type="region of interest" description="Disordered" evidence="2">
    <location>
        <begin position="400"/>
        <end position="426"/>
    </location>
</feature>
<keyword evidence="1" id="KW-0862">Zinc</keyword>